<accession>A0A2H3J267</accession>
<evidence type="ECO:0000313" key="2">
    <source>
        <dbReference type="Proteomes" id="UP000218811"/>
    </source>
</evidence>
<name>A0A2H3J267_WOLCO</name>
<proteinExistence type="predicted"/>
<dbReference type="Pfam" id="PF20174">
    <property type="entry name" value="DUF6540"/>
    <property type="match status" value="1"/>
</dbReference>
<dbReference type="EMBL" id="KB467876">
    <property type="protein sequence ID" value="PCH36276.1"/>
    <property type="molecule type" value="Genomic_DNA"/>
</dbReference>
<organism evidence="1 2">
    <name type="scientific">Wolfiporia cocos (strain MD-104)</name>
    <name type="common">Brown rot fungus</name>
    <dbReference type="NCBI Taxonomy" id="742152"/>
    <lineage>
        <taxon>Eukaryota</taxon>
        <taxon>Fungi</taxon>
        <taxon>Dikarya</taxon>
        <taxon>Basidiomycota</taxon>
        <taxon>Agaricomycotina</taxon>
        <taxon>Agaricomycetes</taxon>
        <taxon>Polyporales</taxon>
        <taxon>Phaeolaceae</taxon>
        <taxon>Wolfiporia</taxon>
    </lineage>
</organism>
<evidence type="ECO:0000313" key="1">
    <source>
        <dbReference type="EMBL" id="PCH36276.1"/>
    </source>
</evidence>
<dbReference type="AlphaFoldDB" id="A0A2H3J267"/>
<reference evidence="1 2" key="1">
    <citation type="journal article" date="2012" name="Science">
        <title>The Paleozoic origin of enzymatic lignin decomposition reconstructed from 31 fungal genomes.</title>
        <authorList>
            <person name="Floudas D."/>
            <person name="Binder M."/>
            <person name="Riley R."/>
            <person name="Barry K."/>
            <person name="Blanchette R.A."/>
            <person name="Henrissat B."/>
            <person name="Martinez A.T."/>
            <person name="Otillar R."/>
            <person name="Spatafora J.W."/>
            <person name="Yadav J.S."/>
            <person name="Aerts A."/>
            <person name="Benoit I."/>
            <person name="Boyd A."/>
            <person name="Carlson A."/>
            <person name="Copeland A."/>
            <person name="Coutinho P.M."/>
            <person name="de Vries R.P."/>
            <person name="Ferreira P."/>
            <person name="Findley K."/>
            <person name="Foster B."/>
            <person name="Gaskell J."/>
            <person name="Glotzer D."/>
            <person name="Gorecki P."/>
            <person name="Heitman J."/>
            <person name="Hesse C."/>
            <person name="Hori C."/>
            <person name="Igarashi K."/>
            <person name="Jurgens J.A."/>
            <person name="Kallen N."/>
            <person name="Kersten P."/>
            <person name="Kohler A."/>
            <person name="Kuees U."/>
            <person name="Kumar T.K.A."/>
            <person name="Kuo A."/>
            <person name="LaButti K."/>
            <person name="Larrondo L.F."/>
            <person name="Lindquist E."/>
            <person name="Ling A."/>
            <person name="Lombard V."/>
            <person name="Lucas S."/>
            <person name="Lundell T."/>
            <person name="Martin R."/>
            <person name="McLaughlin D.J."/>
            <person name="Morgenstern I."/>
            <person name="Morin E."/>
            <person name="Murat C."/>
            <person name="Nagy L.G."/>
            <person name="Nolan M."/>
            <person name="Ohm R.A."/>
            <person name="Patyshakuliyeva A."/>
            <person name="Rokas A."/>
            <person name="Ruiz-Duenas F.J."/>
            <person name="Sabat G."/>
            <person name="Salamov A."/>
            <person name="Samejima M."/>
            <person name="Schmutz J."/>
            <person name="Slot J.C."/>
            <person name="St John F."/>
            <person name="Stenlid J."/>
            <person name="Sun H."/>
            <person name="Sun S."/>
            <person name="Syed K."/>
            <person name="Tsang A."/>
            <person name="Wiebenga A."/>
            <person name="Young D."/>
            <person name="Pisabarro A."/>
            <person name="Eastwood D.C."/>
            <person name="Martin F."/>
            <person name="Cullen D."/>
            <person name="Grigoriev I.V."/>
            <person name="Hibbett D.S."/>
        </authorList>
    </citation>
    <scope>NUCLEOTIDE SEQUENCE [LARGE SCALE GENOMIC DNA]</scope>
    <source>
        <strain evidence="1 2">MD-104</strain>
    </source>
</reference>
<keyword evidence="2" id="KW-1185">Reference proteome</keyword>
<dbReference type="OrthoDB" id="2999773at2759"/>
<protein>
    <submittedName>
        <fullName evidence="1">Uncharacterized protein</fullName>
    </submittedName>
</protein>
<dbReference type="OMA" id="WAMWIPS"/>
<dbReference type="InterPro" id="IPR046670">
    <property type="entry name" value="DUF6540"/>
</dbReference>
<gene>
    <name evidence="1" type="ORF">WOLCODRAFT_82202</name>
</gene>
<sequence>MEPHTRAVYLMSYNSRVSPAHWAMWIPSVTRPSLGKVIHVTGDVATGFRHEFKRNYVPETTGRPHTFTLLARVPAEHIVDVLGDGRFSLDTTPVDAIERQALAVKAPGNVSDGATEMENCQTWMVDFVAALVASGLFPVSALANLEKVPKN</sequence>
<dbReference type="Proteomes" id="UP000218811">
    <property type="component" value="Unassembled WGS sequence"/>
</dbReference>